<name>A0ABX1LSN9_9CYAN</name>
<evidence type="ECO:0000313" key="2">
    <source>
        <dbReference type="Proteomes" id="UP000738376"/>
    </source>
</evidence>
<dbReference type="EMBL" id="JAAVJL010000001">
    <property type="protein sequence ID" value="NMF57834.1"/>
    <property type="molecule type" value="Genomic_DNA"/>
</dbReference>
<reference evidence="1 2" key="1">
    <citation type="submission" date="2020-03" db="EMBL/GenBank/DDBJ databases">
        <title>Draft Genome Sequence of 2-Methylisoborneol Producing Pseudanabaena yagii Strain GIHE-NHR1 Isolated from North Han River in South Korea.</title>
        <authorList>
            <person name="Jeong J."/>
        </authorList>
    </citation>
    <scope>NUCLEOTIDE SEQUENCE [LARGE SCALE GENOMIC DNA]</scope>
    <source>
        <strain evidence="1 2">GIHE-NHR1</strain>
    </source>
</reference>
<accession>A0ABX1LSN9</accession>
<evidence type="ECO:0000313" key="1">
    <source>
        <dbReference type="EMBL" id="NMF57834.1"/>
    </source>
</evidence>
<dbReference type="Proteomes" id="UP000738376">
    <property type="component" value="Unassembled WGS sequence"/>
</dbReference>
<protein>
    <submittedName>
        <fullName evidence="1">Uncharacterized protein</fullName>
    </submittedName>
</protein>
<dbReference type="RefSeq" id="WP_169362817.1">
    <property type="nucleotide sequence ID" value="NZ_JAAVJL010000001.1"/>
</dbReference>
<comment type="caution">
    <text evidence="1">The sequence shown here is derived from an EMBL/GenBank/DDBJ whole genome shotgun (WGS) entry which is preliminary data.</text>
</comment>
<proteinExistence type="predicted"/>
<keyword evidence="2" id="KW-1185">Reference proteome</keyword>
<gene>
    <name evidence="1" type="ORF">HC246_07330</name>
</gene>
<sequence length="174" mass="19654">MIGLSQFGLVLMMFIIINLSQRKLGKSNMSNNSLKSNTNPTSSAAIAASRLNAILKPIDHLEGDTSSIRNINELNTSISIDLPELITDMQNETGDRPDANPESDMYKVAISPDLFTELLEISNNPAETVDEAIRWWLRRRTLNALETSIDRDRRDRLSSRSYSSKRSQQDLWND</sequence>
<organism evidence="1 2">
    <name type="scientific">Pseudanabaena yagii GIHE-NHR1</name>
    <dbReference type="NCBI Taxonomy" id="2722753"/>
    <lineage>
        <taxon>Bacteria</taxon>
        <taxon>Bacillati</taxon>
        <taxon>Cyanobacteriota</taxon>
        <taxon>Cyanophyceae</taxon>
        <taxon>Pseudanabaenales</taxon>
        <taxon>Pseudanabaenaceae</taxon>
        <taxon>Pseudanabaena</taxon>
        <taxon>Pseudanabaena yagii</taxon>
    </lineage>
</organism>